<evidence type="ECO:0000313" key="7">
    <source>
        <dbReference type="EMBL" id="KJC64361.1"/>
    </source>
</evidence>
<evidence type="ECO:0000256" key="2">
    <source>
        <dbReference type="ARBA" id="ARBA00022448"/>
    </source>
</evidence>
<evidence type="ECO:0000256" key="1">
    <source>
        <dbReference type="ARBA" id="ARBA00009660"/>
    </source>
</evidence>
<evidence type="ECO:0000256" key="6">
    <source>
        <dbReference type="PIRNR" id="PIRNR002030"/>
    </source>
</evidence>
<evidence type="ECO:0000313" key="8">
    <source>
        <dbReference type="Proteomes" id="UP000032503"/>
    </source>
</evidence>
<gene>
    <name evidence="7" type="ORF">TZ00_07880</name>
</gene>
<keyword evidence="8" id="KW-1185">Reference proteome</keyword>
<dbReference type="InterPro" id="IPR009050">
    <property type="entry name" value="Globin-like_sf"/>
</dbReference>
<keyword evidence="6" id="KW-0561">Oxygen transport</keyword>
<protein>
    <recommendedName>
        <fullName evidence="6">Group 1 truncated hemoglobin</fullName>
    </recommendedName>
</protein>
<keyword evidence="4 6" id="KW-0479">Metal-binding</keyword>
<dbReference type="InterPro" id="IPR001486">
    <property type="entry name" value="Hemoglobin_trunc"/>
</dbReference>
<organism evidence="7 8">
    <name type="scientific">Agreia bicolorata</name>
    <dbReference type="NCBI Taxonomy" id="110935"/>
    <lineage>
        <taxon>Bacteria</taxon>
        <taxon>Bacillati</taxon>
        <taxon>Actinomycetota</taxon>
        <taxon>Actinomycetes</taxon>
        <taxon>Micrococcales</taxon>
        <taxon>Microbacteriaceae</taxon>
        <taxon>Agreia</taxon>
    </lineage>
</organism>
<dbReference type="InterPro" id="IPR016339">
    <property type="entry name" value="Hemoglobin_trunc_I"/>
</dbReference>
<name>A0ABR5CFH0_9MICO</name>
<comment type="cofactor">
    <cofactor evidence="6">
        <name>heme</name>
        <dbReference type="ChEBI" id="CHEBI:30413"/>
    </cofactor>
</comment>
<evidence type="ECO:0000256" key="3">
    <source>
        <dbReference type="ARBA" id="ARBA00022617"/>
    </source>
</evidence>
<keyword evidence="5 6" id="KW-0408">Iron</keyword>
<accession>A0ABR5CFH0</accession>
<dbReference type="InterPro" id="IPR012292">
    <property type="entry name" value="Globin/Proto"/>
</dbReference>
<keyword evidence="3 6" id="KW-0349">Heme</keyword>
<comment type="caution">
    <text evidence="7">The sequence shown here is derived from an EMBL/GenBank/DDBJ whole genome shotgun (WGS) entry which is preliminary data.</text>
</comment>
<dbReference type="RefSeq" id="WP_044440697.1">
    <property type="nucleotide sequence ID" value="NZ_JYFC01000003.1"/>
</dbReference>
<dbReference type="Pfam" id="PF01152">
    <property type="entry name" value="Bac_globin"/>
    <property type="match status" value="1"/>
</dbReference>
<keyword evidence="2 6" id="KW-0813">Transport</keyword>
<sequence>MTTSMYERLGGHETLKVAVAVFYTRVIADPLLAPYFAGIDLARLRAHQAAFLTVAMGGPDVFAGRSLEDAHEGLTITGEAFDAMIDHLDFALTDVGVDPGDVDELIARVRPFRELVVARSE</sequence>
<dbReference type="CDD" id="cd00454">
    <property type="entry name" value="TrHb1_N"/>
    <property type="match status" value="1"/>
</dbReference>
<dbReference type="Gene3D" id="1.10.490.10">
    <property type="entry name" value="Globins"/>
    <property type="match status" value="1"/>
</dbReference>
<dbReference type="EMBL" id="JYFC01000003">
    <property type="protein sequence ID" value="KJC64361.1"/>
    <property type="molecule type" value="Genomic_DNA"/>
</dbReference>
<dbReference type="PIRSF" id="PIRSF002030">
    <property type="entry name" value="Globin_Protozoa/Cyanobacteria"/>
    <property type="match status" value="1"/>
</dbReference>
<proteinExistence type="inferred from homology"/>
<comment type="similarity">
    <text evidence="1 6">Belongs to the truncated hemoglobin family. Group I subfamily.</text>
</comment>
<dbReference type="SUPFAM" id="SSF46458">
    <property type="entry name" value="Globin-like"/>
    <property type="match status" value="1"/>
</dbReference>
<reference evidence="7 8" key="1">
    <citation type="journal article" date="2001" name="Int. J. Syst. Evol. Microbiol.">
        <title>Agreia bicolorata gen. nov., sp. nov., to accommodate actinobacteria isolated from narrow reed grass infected by the nematode Heteroanguina graminophila.</title>
        <authorList>
            <person name="Evtushenko L.I."/>
            <person name="Dorofeeva L.V."/>
            <person name="Dobrovolskaya T.G."/>
            <person name="Streshinskaya G.M."/>
            <person name="Subbotin S.A."/>
            <person name="Tiedje J.M."/>
        </authorList>
    </citation>
    <scope>NUCLEOTIDE SEQUENCE [LARGE SCALE GENOMIC DNA]</scope>
    <source>
        <strain evidence="7 8">VKM Ac-1804</strain>
    </source>
</reference>
<evidence type="ECO:0000256" key="4">
    <source>
        <dbReference type="ARBA" id="ARBA00022723"/>
    </source>
</evidence>
<evidence type="ECO:0000256" key="5">
    <source>
        <dbReference type="ARBA" id="ARBA00023004"/>
    </source>
</evidence>
<dbReference type="Proteomes" id="UP000032503">
    <property type="component" value="Unassembled WGS sequence"/>
</dbReference>